<evidence type="ECO:0000313" key="1">
    <source>
        <dbReference type="EMBL" id="KAG7439327.1"/>
    </source>
</evidence>
<keyword evidence="2" id="KW-1185">Reference proteome</keyword>
<dbReference type="GeneID" id="66100441"/>
<dbReference type="EMBL" id="MU250599">
    <property type="protein sequence ID" value="KAG7439327.1"/>
    <property type="molecule type" value="Genomic_DNA"/>
</dbReference>
<protein>
    <submittedName>
        <fullName evidence="1">Uncharacterized protein</fullName>
    </submittedName>
</protein>
<reference evidence="1" key="1">
    <citation type="submission" date="2020-11" db="EMBL/GenBank/DDBJ databases">
        <title>Adaptations for nitrogen fixation in a non-lichenized fungal sporocarp promotes dispersal by wood-feeding termites.</title>
        <authorList>
            <consortium name="DOE Joint Genome Institute"/>
            <person name="Koch R.A."/>
            <person name="Yoon G."/>
            <person name="Arayal U."/>
            <person name="Lail K."/>
            <person name="Amirebrahimi M."/>
            <person name="Labutti K."/>
            <person name="Lipzen A."/>
            <person name="Riley R."/>
            <person name="Barry K."/>
            <person name="Henrissat B."/>
            <person name="Grigoriev I.V."/>
            <person name="Herr J.R."/>
            <person name="Aime M.C."/>
        </authorList>
    </citation>
    <scope>NUCLEOTIDE SEQUENCE</scope>
    <source>
        <strain evidence="1">MCA 3950</strain>
    </source>
</reference>
<comment type="caution">
    <text evidence="1">The sequence shown here is derived from an EMBL/GenBank/DDBJ whole genome shotgun (WGS) entry which is preliminary data.</text>
</comment>
<sequence length="360" mass="39472">MFGIGLHLARFAQPPSAFLKANDALVDLFSSTLIGAILLVPRQYSSENSRVITMAEFSLSNCSGETHESRPSQLFGLTSSNYTTLQTSRSCEQVTNIQYSSAVTLIPNLASLRLSAASIQLWSSYPYSSTQASIPPAVQFDGSPALVAHHTLFGDGFDVDARILLKKLEALFVHLAHLCSWELSWLDKTPQKRLSQLRGVEQGFARVRISNSSSFASGWEETRQTYLLRSDTCSSSLLLSSSKSTELLRTESDMAHGQSILEPLSPGTTYILVARFSGMLLREKSTYVDKSESLLYQVVNGGYGLTRWDISIPTISFDGLIDRRGALHAVAAGKTRSSNLVCLELPVCSEVMCPPRNEND</sequence>
<dbReference type="Proteomes" id="UP000812287">
    <property type="component" value="Unassembled WGS sequence"/>
</dbReference>
<accession>A0A9P8ALY7</accession>
<proteinExistence type="predicted"/>
<gene>
    <name evidence="1" type="ORF">BT62DRAFT_1014065</name>
</gene>
<organism evidence="1 2">
    <name type="scientific">Guyanagaster necrorhizus</name>
    <dbReference type="NCBI Taxonomy" id="856835"/>
    <lineage>
        <taxon>Eukaryota</taxon>
        <taxon>Fungi</taxon>
        <taxon>Dikarya</taxon>
        <taxon>Basidiomycota</taxon>
        <taxon>Agaricomycotina</taxon>
        <taxon>Agaricomycetes</taxon>
        <taxon>Agaricomycetidae</taxon>
        <taxon>Agaricales</taxon>
        <taxon>Marasmiineae</taxon>
        <taxon>Physalacriaceae</taxon>
        <taxon>Guyanagaster</taxon>
    </lineage>
</organism>
<dbReference type="AlphaFoldDB" id="A0A9P8ALY7"/>
<evidence type="ECO:0000313" key="2">
    <source>
        <dbReference type="Proteomes" id="UP000812287"/>
    </source>
</evidence>
<dbReference type="RefSeq" id="XP_043032827.1">
    <property type="nucleotide sequence ID" value="XM_043178154.1"/>
</dbReference>
<name>A0A9P8ALY7_9AGAR</name>